<keyword evidence="1" id="KW-0732">Signal</keyword>
<proteinExistence type="predicted"/>
<organism evidence="2 3">
    <name type="scientific">Clunio marinus</name>
    <dbReference type="NCBI Taxonomy" id="568069"/>
    <lineage>
        <taxon>Eukaryota</taxon>
        <taxon>Metazoa</taxon>
        <taxon>Ecdysozoa</taxon>
        <taxon>Arthropoda</taxon>
        <taxon>Hexapoda</taxon>
        <taxon>Insecta</taxon>
        <taxon>Pterygota</taxon>
        <taxon>Neoptera</taxon>
        <taxon>Endopterygota</taxon>
        <taxon>Diptera</taxon>
        <taxon>Nematocera</taxon>
        <taxon>Chironomoidea</taxon>
        <taxon>Chironomidae</taxon>
        <taxon>Clunio</taxon>
    </lineage>
</organism>
<protein>
    <submittedName>
        <fullName evidence="2">CLUMA_CG000209, isoform A</fullName>
    </submittedName>
</protein>
<sequence length="112" mass="12447">MKVQFLLPFMLISVINAQRGSYAGVRPIENGIKGPFPSPPPTNINNRFGDDSIGNGLPVDALGDYNLVNKLSQLPLNKQPFWLLNYQHIEAHRNQPQFTGQAITNRGSFTGR</sequence>
<dbReference type="AlphaFoldDB" id="A0A1J1HJY7"/>
<keyword evidence="3" id="KW-1185">Reference proteome</keyword>
<evidence type="ECO:0000256" key="1">
    <source>
        <dbReference type="SAM" id="SignalP"/>
    </source>
</evidence>
<evidence type="ECO:0000313" key="3">
    <source>
        <dbReference type="Proteomes" id="UP000183832"/>
    </source>
</evidence>
<dbReference type="OrthoDB" id="7784142at2759"/>
<accession>A0A1J1HJY7</accession>
<evidence type="ECO:0000313" key="2">
    <source>
        <dbReference type="EMBL" id="CRK86561.1"/>
    </source>
</evidence>
<feature type="signal peptide" evidence="1">
    <location>
        <begin position="1"/>
        <end position="17"/>
    </location>
</feature>
<dbReference type="STRING" id="568069.A0A1J1HJY7"/>
<name>A0A1J1HJY7_9DIPT</name>
<dbReference type="Proteomes" id="UP000183832">
    <property type="component" value="Unassembled WGS sequence"/>
</dbReference>
<dbReference type="EMBL" id="CVRI01000001">
    <property type="protein sequence ID" value="CRK86561.1"/>
    <property type="molecule type" value="Genomic_DNA"/>
</dbReference>
<reference evidence="2 3" key="1">
    <citation type="submission" date="2015-04" db="EMBL/GenBank/DDBJ databases">
        <authorList>
            <person name="Syromyatnikov M.Y."/>
            <person name="Popov V.N."/>
        </authorList>
    </citation>
    <scope>NUCLEOTIDE SEQUENCE [LARGE SCALE GENOMIC DNA]</scope>
</reference>
<gene>
    <name evidence="2" type="ORF">CLUMA_CG000209</name>
</gene>
<feature type="chain" id="PRO_5012204627" evidence="1">
    <location>
        <begin position="18"/>
        <end position="112"/>
    </location>
</feature>